<evidence type="ECO:0000313" key="3">
    <source>
        <dbReference type="Proteomes" id="UP000254253"/>
    </source>
</evidence>
<keyword evidence="1" id="KW-0812">Transmembrane</keyword>
<dbReference type="Proteomes" id="UP000254253">
    <property type="component" value="Unassembled WGS sequence"/>
</dbReference>
<dbReference type="AlphaFoldDB" id="A0A380TSY7"/>
<protein>
    <submittedName>
        <fullName evidence="2">Uncharacterized protein</fullName>
    </submittedName>
</protein>
<keyword evidence="1" id="KW-1133">Transmembrane helix</keyword>
<gene>
    <name evidence="2" type="ORF">NCTC4191_00572</name>
</gene>
<dbReference type="RefSeq" id="WP_164550500.1">
    <property type="nucleotide sequence ID" value="NZ_LR134169.1"/>
</dbReference>
<accession>A0A380TSY7</accession>
<keyword evidence="1" id="KW-0472">Membrane</keyword>
<feature type="transmembrane region" description="Helical" evidence="1">
    <location>
        <begin position="5"/>
        <end position="25"/>
    </location>
</feature>
<organism evidence="2 3">
    <name type="scientific">Actinobacillus lignieresii</name>
    <dbReference type="NCBI Taxonomy" id="720"/>
    <lineage>
        <taxon>Bacteria</taxon>
        <taxon>Pseudomonadati</taxon>
        <taxon>Pseudomonadota</taxon>
        <taxon>Gammaproteobacteria</taxon>
        <taxon>Pasteurellales</taxon>
        <taxon>Pasteurellaceae</taxon>
        <taxon>Actinobacillus</taxon>
    </lineage>
</organism>
<evidence type="ECO:0000313" key="2">
    <source>
        <dbReference type="EMBL" id="SUT91513.1"/>
    </source>
</evidence>
<keyword evidence="3" id="KW-1185">Reference proteome</keyword>
<proteinExistence type="predicted"/>
<sequence>MKAIIFAISLFVTIIAVCGFATYLMAINADGWGWLIFIAFCCTQFSYQDKQDGNK</sequence>
<reference evidence="2 3" key="1">
    <citation type="submission" date="2018-06" db="EMBL/GenBank/DDBJ databases">
        <authorList>
            <consortium name="Pathogen Informatics"/>
            <person name="Doyle S."/>
        </authorList>
    </citation>
    <scope>NUCLEOTIDE SEQUENCE [LARGE SCALE GENOMIC DNA]</scope>
    <source>
        <strain evidence="2 3">NCTC4191</strain>
    </source>
</reference>
<feature type="transmembrane region" description="Helical" evidence="1">
    <location>
        <begin position="31"/>
        <end position="47"/>
    </location>
</feature>
<evidence type="ECO:0000256" key="1">
    <source>
        <dbReference type="SAM" id="Phobius"/>
    </source>
</evidence>
<dbReference type="EMBL" id="UFRN01000002">
    <property type="protein sequence ID" value="SUT91513.1"/>
    <property type="molecule type" value="Genomic_DNA"/>
</dbReference>
<name>A0A380TSY7_ACTLI</name>